<dbReference type="PANTHER" id="PTHR43689:SF8">
    <property type="entry name" value="ALPHA_BETA-HYDROLASES SUPERFAMILY PROTEIN"/>
    <property type="match status" value="1"/>
</dbReference>
<feature type="region of interest" description="Disordered" evidence="1">
    <location>
        <begin position="1"/>
        <end position="30"/>
    </location>
</feature>
<name>A0AAV9EMA4_ACOCL</name>
<evidence type="ECO:0000313" key="4">
    <source>
        <dbReference type="EMBL" id="KAK1313207.1"/>
    </source>
</evidence>
<feature type="transmembrane region" description="Helical" evidence="2">
    <location>
        <begin position="36"/>
        <end position="56"/>
    </location>
</feature>
<proteinExistence type="predicted"/>
<keyword evidence="2" id="KW-1133">Transmembrane helix</keyword>
<feature type="region of interest" description="Disordered" evidence="1">
    <location>
        <begin position="427"/>
        <end position="451"/>
    </location>
</feature>
<keyword evidence="2" id="KW-0472">Membrane</keyword>
<reference evidence="4" key="2">
    <citation type="submission" date="2023-06" db="EMBL/GenBank/DDBJ databases">
        <authorList>
            <person name="Ma L."/>
            <person name="Liu K.-W."/>
            <person name="Li Z."/>
            <person name="Hsiao Y.-Y."/>
            <person name="Qi Y."/>
            <person name="Fu T."/>
            <person name="Tang G."/>
            <person name="Zhang D."/>
            <person name="Sun W.-H."/>
            <person name="Liu D.-K."/>
            <person name="Li Y."/>
            <person name="Chen G.-Z."/>
            <person name="Liu X.-D."/>
            <person name="Liao X.-Y."/>
            <person name="Jiang Y.-T."/>
            <person name="Yu X."/>
            <person name="Hao Y."/>
            <person name="Huang J."/>
            <person name="Zhao X.-W."/>
            <person name="Ke S."/>
            <person name="Chen Y.-Y."/>
            <person name="Wu W.-L."/>
            <person name="Hsu J.-L."/>
            <person name="Lin Y.-F."/>
            <person name="Huang M.-D."/>
            <person name="Li C.-Y."/>
            <person name="Huang L."/>
            <person name="Wang Z.-W."/>
            <person name="Zhao X."/>
            <person name="Zhong W.-Y."/>
            <person name="Peng D.-H."/>
            <person name="Ahmad S."/>
            <person name="Lan S."/>
            <person name="Zhang J.-S."/>
            <person name="Tsai W.-C."/>
            <person name="Van De Peer Y."/>
            <person name="Liu Z.-J."/>
        </authorList>
    </citation>
    <scope>NUCLEOTIDE SEQUENCE</scope>
    <source>
        <strain evidence="4">CP</strain>
        <tissue evidence="4">Leaves</tissue>
    </source>
</reference>
<accession>A0AAV9EMA4</accession>
<dbReference type="InterPro" id="IPR029058">
    <property type="entry name" value="AB_hydrolase_fold"/>
</dbReference>
<feature type="compositionally biased region" description="Basic residues" evidence="1">
    <location>
        <begin position="432"/>
        <end position="442"/>
    </location>
</feature>
<reference evidence="4" key="1">
    <citation type="journal article" date="2023" name="Nat. Commun.">
        <title>Diploid and tetraploid genomes of Acorus and the evolution of monocots.</title>
        <authorList>
            <person name="Ma L."/>
            <person name="Liu K.W."/>
            <person name="Li Z."/>
            <person name="Hsiao Y.Y."/>
            <person name="Qi Y."/>
            <person name="Fu T."/>
            <person name="Tang G.D."/>
            <person name="Zhang D."/>
            <person name="Sun W.H."/>
            <person name="Liu D.K."/>
            <person name="Li Y."/>
            <person name="Chen G.Z."/>
            <person name="Liu X.D."/>
            <person name="Liao X.Y."/>
            <person name="Jiang Y.T."/>
            <person name="Yu X."/>
            <person name="Hao Y."/>
            <person name="Huang J."/>
            <person name="Zhao X.W."/>
            <person name="Ke S."/>
            <person name="Chen Y.Y."/>
            <person name="Wu W.L."/>
            <person name="Hsu J.L."/>
            <person name="Lin Y.F."/>
            <person name="Huang M.D."/>
            <person name="Li C.Y."/>
            <person name="Huang L."/>
            <person name="Wang Z.W."/>
            <person name="Zhao X."/>
            <person name="Zhong W.Y."/>
            <person name="Peng D.H."/>
            <person name="Ahmad S."/>
            <person name="Lan S."/>
            <person name="Zhang J.S."/>
            <person name="Tsai W.C."/>
            <person name="Van de Peer Y."/>
            <person name="Liu Z.J."/>
        </authorList>
    </citation>
    <scope>NUCLEOTIDE SEQUENCE</scope>
    <source>
        <strain evidence="4">CP</strain>
    </source>
</reference>
<dbReference type="Pfam" id="PF12697">
    <property type="entry name" value="Abhydrolase_6"/>
    <property type="match status" value="1"/>
</dbReference>
<comment type="caution">
    <text evidence="4">The sequence shown here is derived from an EMBL/GenBank/DDBJ whole genome shotgun (WGS) entry which is preliminary data.</text>
</comment>
<protein>
    <submittedName>
        <fullName evidence="4">Protein AUXIN RESPONSE 4</fullName>
    </submittedName>
</protein>
<dbReference type="Gene3D" id="3.40.50.1820">
    <property type="entry name" value="alpha/beta hydrolase"/>
    <property type="match status" value="1"/>
</dbReference>
<evidence type="ECO:0000256" key="2">
    <source>
        <dbReference type="SAM" id="Phobius"/>
    </source>
</evidence>
<gene>
    <name evidence="4" type="primary">AXR4</name>
    <name evidence="4" type="ORF">QJS10_CPA06g01546</name>
</gene>
<organism evidence="4 5">
    <name type="scientific">Acorus calamus</name>
    <name type="common">Sweet flag</name>
    <dbReference type="NCBI Taxonomy" id="4465"/>
    <lineage>
        <taxon>Eukaryota</taxon>
        <taxon>Viridiplantae</taxon>
        <taxon>Streptophyta</taxon>
        <taxon>Embryophyta</taxon>
        <taxon>Tracheophyta</taxon>
        <taxon>Spermatophyta</taxon>
        <taxon>Magnoliopsida</taxon>
        <taxon>Liliopsida</taxon>
        <taxon>Acoraceae</taxon>
        <taxon>Acorus</taxon>
    </lineage>
</organism>
<sequence>MAEPKNKIQQDIIEEESPKPKPPPPAPARRPPSNALAFWAYFTAAASLVALLASALSSAPDGNKSWFLSLPDDLRDHFSKGRLIKVHDRSNHNRPIEVFVFDHGRRDGSETLVLVPGLGSSTYSFREVIRSLGSHGLRVIAVDLPGSGGFSDRPIGGDGKTGVLGRVYADIKEKGLFWGFDHLVEKGQVPYEKAAGDANPEATSASGFVRAVLDQVIDAAAGEAAAHVHLVLHDAAAAAGAAEWASANAGSVRSVVLIDPAGPGFGPAFPWAVLDAPVIGRAVSGFRWPFHKMLRLCCSRSIGGAAAEAQRALISRGRGAVVEVGKGLNESFDLGGWAGSGAVRELPMLVLWSEGWSDAWIDEGHRTANLVHWARFAFHSGGRWPQEDAAEEIAQKISEFVLSLPRTINRVKEEPIPEHIQKVFEETSSDHHNHHQHHHHGGHDHGQMDGYMNGYGLEHGWGM</sequence>
<dbReference type="SUPFAM" id="SSF53474">
    <property type="entry name" value="alpha/beta-Hydrolases"/>
    <property type="match status" value="1"/>
</dbReference>
<dbReference type="InterPro" id="IPR000073">
    <property type="entry name" value="AB_hydrolase_1"/>
</dbReference>
<dbReference type="AlphaFoldDB" id="A0AAV9EMA4"/>
<evidence type="ECO:0000313" key="5">
    <source>
        <dbReference type="Proteomes" id="UP001180020"/>
    </source>
</evidence>
<keyword evidence="2" id="KW-0812">Transmembrane</keyword>
<evidence type="ECO:0000259" key="3">
    <source>
        <dbReference type="Pfam" id="PF12697"/>
    </source>
</evidence>
<dbReference type="Proteomes" id="UP001180020">
    <property type="component" value="Unassembled WGS sequence"/>
</dbReference>
<keyword evidence="5" id="KW-1185">Reference proteome</keyword>
<dbReference type="PANTHER" id="PTHR43689">
    <property type="entry name" value="HYDROLASE"/>
    <property type="match status" value="1"/>
</dbReference>
<evidence type="ECO:0000256" key="1">
    <source>
        <dbReference type="SAM" id="MobiDB-lite"/>
    </source>
</evidence>
<feature type="compositionally biased region" description="Pro residues" evidence="1">
    <location>
        <begin position="20"/>
        <end position="30"/>
    </location>
</feature>
<feature type="domain" description="AB hydrolase-1" evidence="3">
    <location>
        <begin position="112"/>
        <end position="395"/>
    </location>
</feature>
<dbReference type="EMBL" id="JAUJYO010000006">
    <property type="protein sequence ID" value="KAK1313207.1"/>
    <property type="molecule type" value="Genomic_DNA"/>
</dbReference>